<dbReference type="InterPro" id="IPR002528">
    <property type="entry name" value="MATE_fam"/>
</dbReference>
<evidence type="ECO:0000256" key="6">
    <source>
        <dbReference type="ARBA" id="ARBA00022989"/>
    </source>
</evidence>
<dbReference type="NCBIfam" id="TIGR00797">
    <property type="entry name" value="matE"/>
    <property type="match status" value="1"/>
</dbReference>
<keyword evidence="2" id="KW-0813">Transport</keyword>
<dbReference type="InterPro" id="IPR048279">
    <property type="entry name" value="MdtK-like"/>
</dbReference>
<feature type="transmembrane region" description="Helical" evidence="10">
    <location>
        <begin position="420"/>
        <end position="440"/>
    </location>
</feature>
<dbReference type="STRING" id="247633.GP2143_13926"/>
<dbReference type="Pfam" id="PF01554">
    <property type="entry name" value="MatE"/>
    <property type="match status" value="2"/>
</dbReference>
<evidence type="ECO:0000313" key="11">
    <source>
        <dbReference type="EMBL" id="EAW32359.1"/>
    </source>
</evidence>
<evidence type="ECO:0000256" key="9">
    <source>
        <dbReference type="ARBA" id="ARBA00031636"/>
    </source>
</evidence>
<evidence type="ECO:0000256" key="3">
    <source>
        <dbReference type="ARBA" id="ARBA00022449"/>
    </source>
</evidence>
<feature type="transmembrane region" description="Helical" evidence="10">
    <location>
        <begin position="361"/>
        <end position="381"/>
    </location>
</feature>
<dbReference type="InterPro" id="IPR050222">
    <property type="entry name" value="MATE_MdtK"/>
</dbReference>
<keyword evidence="7" id="KW-0406">Ion transport</keyword>
<reference evidence="11 12" key="1">
    <citation type="journal article" date="2010" name="J. Bacteriol.">
        <title>Genome sequence of the oligotrophic marine Gammaproteobacterium HTCC2143, isolated from the Oregon Coast.</title>
        <authorList>
            <person name="Oh H.M."/>
            <person name="Kang I."/>
            <person name="Ferriera S."/>
            <person name="Giovannoni S.J."/>
            <person name="Cho J.C."/>
        </authorList>
    </citation>
    <scope>NUCLEOTIDE SEQUENCE [LARGE SCALE GENOMIC DNA]</scope>
    <source>
        <strain evidence="11 12">HTCC2143</strain>
    </source>
</reference>
<evidence type="ECO:0000256" key="10">
    <source>
        <dbReference type="SAM" id="Phobius"/>
    </source>
</evidence>
<dbReference type="GO" id="GO:0006811">
    <property type="term" value="P:monoatomic ion transport"/>
    <property type="evidence" value="ECO:0007669"/>
    <property type="project" value="UniProtKB-KW"/>
</dbReference>
<feature type="transmembrane region" description="Helical" evidence="10">
    <location>
        <begin position="39"/>
        <end position="62"/>
    </location>
</feature>
<dbReference type="EMBL" id="AAVT01000001">
    <property type="protein sequence ID" value="EAW32359.1"/>
    <property type="molecule type" value="Genomic_DNA"/>
</dbReference>
<keyword evidence="6 10" id="KW-1133">Transmembrane helix</keyword>
<dbReference type="PANTHER" id="PTHR43298">
    <property type="entry name" value="MULTIDRUG RESISTANCE PROTEIN NORM-RELATED"/>
    <property type="match status" value="1"/>
</dbReference>
<accession>A0Y8A5</accession>
<comment type="subcellular location">
    <subcellularLocation>
        <location evidence="1">Cell inner membrane</location>
        <topology evidence="1">Multi-pass membrane protein</topology>
    </subcellularLocation>
</comment>
<comment type="caution">
    <text evidence="11">The sequence shown here is derived from an EMBL/GenBank/DDBJ whole genome shotgun (WGS) entry which is preliminary data.</text>
</comment>
<feature type="transmembrane region" description="Helical" evidence="10">
    <location>
        <begin position="288"/>
        <end position="309"/>
    </location>
</feature>
<keyword evidence="3" id="KW-0050">Antiport</keyword>
<dbReference type="CDD" id="cd13148">
    <property type="entry name" value="MATE_like_3"/>
    <property type="match status" value="1"/>
</dbReference>
<evidence type="ECO:0000256" key="7">
    <source>
        <dbReference type="ARBA" id="ARBA00023065"/>
    </source>
</evidence>
<evidence type="ECO:0000256" key="1">
    <source>
        <dbReference type="ARBA" id="ARBA00004429"/>
    </source>
</evidence>
<feature type="transmembrane region" description="Helical" evidence="10">
    <location>
        <begin position="94"/>
        <end position="115"/>
    </location>
</feature>
<keyword evidence="5 10" id="KW-0812">Transmembrane</keyword>
<proteinExistence type="predicted"/>
<dbReference type="eggNOG" id="COG0534">
    <property type="taxonomic scope" value="Bacteria"/>
</dbReference>
<feature type="transmembrane region" description="Helical" evidence="10">
    <location>
        <begin position="135"/>
        <end position="158"/>
    </location>
</feature>
<dbReference type="GO" id="GO:0005886">
    <property type="term" value="C:plasma membrane"/>
    <property type="evidence" value="ECO:0007669"/>
    <property type="project" value="UniProtKB-SubCell"/>
</dbReference>
<evidence type="ECO:0000256" key="4">
    <source>
        <dbReference type="ARBA" id="ARBA00022475"/>
    </source>
</evidence>
<evidence type="ECO:0000256" key="8">
    <source>
        <dbReference type="ARBA" id="ARBA00023136"/>
    </source>
</evidence>
<evidence type="ECO:0000313" key="12">
    <source>
        <dbReference type="Proteomes" id="UP000004931"/>
    </source>
</evidence>
<keyword evidence="8 10" id="KW-0472">Membrane</keyword>
<feature type="transmembrane region" description="Helical" evidence="10">
    <location>
        <begin position="321"/>
        <end position="341"/>
    </location>
</feature>
<dbReference type="GO" id="GO:0015297">
    <property type="term" value="F:antiporter activity"/>
    <property type="evidence" value="ECO:0007669"/>
    <property type="project" value="UniProtKB-KW"/>
</dbReference>
<dbReference type="Proteomes" id="UP000004931">
    <property type="component" value="Unassembled WGS sequence"/>
</dbReference>
<keyword evidence="4" id="KW-1003">Cell membrane</keyword>
<dbReference type="GO" id="GO:0042910">
    <property type="term" value="F:xenobiotic transmembrane transporter activity"/>
    <property type="evidence" value="ECO:0007669"/>
    <property type="project" value="InterPro"/>
</dbReference>
<dbReference type="OrthoDB" id="9806302at2"/>
<name>A0Y8A5_9GAMM</name>
<dbReference type="PIRSF" id="PIRSF006603">
    <property type="entry name" value="DinF"/>
    <property type="match status" value="1"/>
</dbReference>
<protein>
    <recommendedName>
        <fullName evidence="9">Multidrug-efflux transporter</fullName>
    </recommendedName>
</protein>
<evidence type="ECO:0000256" key="2">
    <source>
        <dbReference type="ARBA" id="ARBA00022448"/>
    </source>
</evidence>
<sequence length="450" mass="46497">MDPRTQHLLTAPPLPLLARMATPSTLAFLVQGVVSLAEVWFIGQLGSISLAAIALAFPLLMLTQTLSGGAMGGAVASAIARALGAGDVARAEKLVWHALAMGVVGALVFFVIFLIGGEAFIRLLGGRGEVLEQSYAYALVLLSGGVFVWMVGITSAIFRGMGNMQYPALAMILSSILQVFLSGGLILGAYGLPQMGIVGAAISAVASGLLVSTVMLRHLSKGDGIVKLRLSALSFSKAHFDDILQVALPASLSPILTVSTVLMLTAFVGRFGEAALAGYGIGSRIEFLIIPLVFGLGSSMTSLVGMAIGAGDIKRAEGVGWIGGLSAGVIAGVVGIVLAIFPDGWITLFTQDPLVHASAKAFIQIVGPCFFFQGLGLSLYFASQGANAMRWPVLATILRVAVAGCVSFSLGFIFDVGLVGIYYGSALGMVSYAIIIASAVKWGAWRPSAK</sequence>
<evidence type="ECO:0000256" key="5">
    <source>
        <dbReference type="ARBA" id="ARBA00022692"/>
    </source>
</evidence>
<feature type="transmembrane region" description="Helical" evidence="10">
    <location>
        <begin position="197"/>
        <end position="219"/>
    </location>
</feature>
<organism evidence="11 12">
    <name type="scientific">marine gamma proteobacterium HTCC2143</name>
    <dbReference type="NCBI Taxonomy" id="247633"/>
    <lineage>
        <taxon>Bacteria</taxon>
        <taxon>Pseudomonadati</taxon>
        <taxon>Pseudomonadota</taxon>
        <taxon>Gammaproteobacteria</taxon>
        <taxon>Cellvibrionales</taxon>
        <taxon>Spongiibacteraceae</taxon>
        <taxon>BD1-7 clade</taxon>
    </lineage>
</organism>
<feature type="transmembrane region" description="Helical" evidence="10">
    <location>
        <begin position="170"/>
        <end position="191"/>
    </location>
</feature>
<keyword evidence="12" id="KW-1185">Reference proteome</keyword>
<feature type="transmembrane region" description="Helical" evidence="10">
    <location>
        <begin position="246"/>
        <end position="268"/>
    </location>
</feature>
<feature type="transmembrane region" description="Helical" evidence="10">
    <location>
        <begin position="393"/>
        <end position="414"/>
    </location>
</feature>
<dbReference type="PANTHER" id="PTHR43298:SF2">
    <property type="entry name" value="FMN_FAD EXPORTER YEEO-RELATED"/>
    <property type="match status" value="1"/>
</dbReference>
<dbReference type="AlphaFoldDB" id="A0Y8A5"/>
<gene>
    <name evidence="11" type="ORF">GP2143_13926</name>
</gene>